<sequence>MPYFQLQCLCSLSSSRTTANRRLLTATNLLLRRGRLRRRHHSQVKHRNCGNLVLFLEQVVGEFTRCFKQGGFRDFSKRGIGT</sequence>
<dbReference type="EMBL" id="CM042026">
    <property type="protein sequence ID" value="KAI3804910.1"/>
    <property type="molecule type" value="Genomic_DNA"/>
</dbReference>
<gene>
    <name evidence="1" type="ORF">L1987_26790</name>
</gene>
<comment type="caution">
    <text evidence="1">The sequence shown here is derived from an EMBL/GenBank/DDBJ whole genome shotgun (WGS) entry which is preliminary data.</text>
</comment>
<protein>
    <submittedName>
        <fullName evidence="1">Uncharacterized protein</fullName>
    </submittedName>
</protein>
<reference evidence="1 2" key="2">
    <citation type="journal article" date="2022" name="Mol. Ecol. Resour.">
        <title>The genomes of chicory, endive, great burdock and yacon provide insights into Asteraceae paleo-polyploidization history and plant inulin production.</title>
        <authorList>
            <person name="Fan W."/>
            <person name="Wang S."/>
            <person name="Wang H."/>
            <person name="Wang A."/>
            <person name="Jiang F."/>
            <person name="Liu H."/>
            <person name="Zhao H."/>
            <person name="Xu D."/>
            <person name="Zhang Y."/>
        </authorList>
    </citation>
    <scope>NUCLEOTIDE SEQUENCE [LARGE SCALE GENOMIC DNA]</scope>
    <source>
        <strain evidence="2">cv. Yunnan</strain>
        <tissue evidence="1">Leaves</tissue>
    </source>
</reference>
<accession>A0ACB9IBM6</accession>
<evidence type="ECO:0000313" key="2">
    <source>
        <dbReference type="Proteomes" id="UP001056120"/>
    </source>
</evidence>
<dbReference type="Proteomes" id="UP001056120">
    <property type="component" value="Linkage Group LG09"/>
</dbReference>
<evidence type="ECO:0000313" key="1">
    <source>
        <dbReference type="EMBL" id="KAI3804910.1"/>
    </source>
</evidence>
<reference evidence="2" key="1">
    <citation type="journal article" date="2022" name="Mol. Ecol. Resour.">
        <title>The genomes of chicory, endive, great burdock and yacon provide insights into Asteraceae palaeo-polyploidization history and plant inulin production.</title>
        <authorList>
            <person name="Fan W."/>
            <person name="Wang S."/>
            <person name="Wang H."/>
            <person name="Wang A."/>
            <person name="Jiang F."/>
            <person name="Liu H."/>
            <person name="Zhao H."/>
            <person name="Xu D."/>
            <person name="Zhang Y."/>
        </authorList>
    </citation>
    <scope>NUCLEOTIDE SEQUENCE [LARGE SCALE GENOMIC DNA]</scope>
    <source>
        <strain evidence="2">cv. Yunnan</strain>
    </source>
</reference>
<proteinExistence type="predicted"/>
<name>A0ACB9IBM6_9ASTR</name>
<organism evidence="1 2">
    <name type="scientific">Smallanthus sonchifolius</name>
    <dbReference type="NCBI Taxonomy" id="185202"/>
    <lineage>
        <taxon>Eukaryota</taxon>
        <taxon>Viridiplantae</taxon>
        <taxon>Streptophyta</taxon>
        <taxon>Embryophyta</taxon>
        <taxon>Tracheophyta</taxon>
        <taxon>Spermatophyta</taxon>
        <taxon>Magnoliopsida</taxon>
        <taxon>eudicotyledons</taxon>
        <taxon>Gunneridae</taxon>
        <taxon>Pentapetalae</taxon>
        <taxon>asterids</taxon>
        <taxon>campanulids</taxon>
        <taxon>Asterales</taxon>
        <taxon>Asteraceae</taxon>
        <taxon>Asteroideae</taxon>
        <taxon>Heliantheae alliance</taxon>
        <taxon>Millerieae</taxon>
        <taxon>Smallanthus</taxon>
    </lineage>
</organism>
<keyword evidence="2" id="KW-1185">Reference proteome</keyword>